<organism evidence="11 12">
    <name type="scientific">Candidatus Rhabdochlamydia oedothoracis</name>
    <dbReference type="NCBI Taxonomy" id="2720720"/>
    <lineage>
        <taxon>Bacteria</taxon>
        <taxon>Pseudomonadati</taxon>
        <taxon>Chlamydiota</taxon>
        <taxon>Chlamydiia</taxon>
        <taxon>Parachlamydiales</taxon>
        <taxon>Candidatus Rhabdochlamydiaceae</taxon>
        <taxon>Candidatus Rhabdochlamydia</taxon>
    </lineage>
</organism>
<keyword evidence="12" id="KW-1185">Reference proteome</keyword>
<dbReference type="GO" id="GO:0005524">
    <property type="term" value="F:ATP binding"/>
    <property type="evidence" value="ECO:0007669"/>
    <property type="project" value="UniProtKB-KW"/>
</dbReference>
<dbReference type="PROSITE" id="PS50929">
    <property type="entry name" value="ABC_TM1F"/>
    <property type="match status" value="1"/>
</dbReference>
<keyword evidence="4 11" id="KW-0067">ATP-binding</keyword>
<dbReference type="PROSITE" id="PS50893">
    <property type="entry name" value="ABC_TRANSPORTER_2"/>
    <property type="match status" value="1"/>
</dbReference>
<feature type="transmembrane region" description="Helical" evidence="7">
    <location>
        <begin position="12"/>
        <end position="31"/>
    </location>
</feature>
<feature type="transmembrane region" description="Helical" evidence="7">
    <location>
        <begin position="220"/>
        <end position="239"/>
    </location>
</feature>
<dbReference type="RefSeq" id="WP_215216648.1">
    <property type="nucleotide sequence ID" value="NZ_CP075587.1"/>
</dbReference>
<dbReference type="EMBL" id="CP075587">
    <property type="protein sequence ID" value="QYF48560.1"/>
    <property type="molecule type" value="Genomic_DNA"/>
</dbReference>
<sequence length="639" mass="72510">MKLLLDAALRSCRHLYLFIITFFTLLCLTISSQMEMFALGVLSNNGADFFILFSKENSRDVVALEQVQEKWDLIDKDHTGLITKQQATSFIAQKSEGNPLSWMLAKVKQKLRLSHNIKALILVLISVAIFKAIWLFASRYTTQLLAIRVSRDLRQQYFEHIQSLPMSFYQQHNIGSLSARVVGDAGQIATSINSWLTNYLQTPFTIITCLSMCFYLSWRLSLVIFFGVPLIIIPIVFLARRVKRVSRQLQKNQESFANILIEFLAGIQTVKIFSMEGFSLRKYKEQNERMAVLESKTAKYGLLTRPILHAITTLCLACVVLFGLYTIGMSLSQLIVFCGMLQLVYEPVKKFADENGNIQRGIVAAERMFEVLHIKPDIQDHPDATELTGFFDSIEFDKVWFRYQGDWILKDISFTVRKGETVAIIGPTGAGKSTIVQLMPRLYDIQQGEVRIDGKPLKAYTQKSLREHIAFVSQKPFLFCDTISANIAFGCPFTSQEIEEAAKKAHAEEFIVRLPDQYETILAESGQNLSGGQQQRLAIARALVKKAPILILDEATSALDSISEMYIKDAIINLKGEITQIIIAHRLSTIEHADKIIYLSQGAKIAEGTKEQLLENCPEFRRMWEVHYNLEKTPEESLS</sequence>
<evidence type="ECO:0000256" key="1">
    <source>
        <dbReference type="ARBA" id="ARBA00004651"/>
    </source>
</evidence>
<dbReference type="PROSITE" id="PS50222">
    <property type="entry name" value="EF_HAND_2"/>
    <property type="match status" value="1"/>
</dbReference>
<reference evidence="11 12" key="1">
    <citation type="journal article" date="2022" name="bioRxiv">
        <title>Ecology and evolution of chlamydial symbionts of arthropods.</title>
        <authorList>
            <person name="Halter T."/>
            <person name="Koestlbacher S."/>
            <person name="Collingro A."/>
            <person name="Sixt B.S."/>
            <person name="Toenshoff E.R."/>
            <person name="Hendrickx F."/>
            <person name="Kostanjsek R."/>
            <person name="Horn M."/>
        </authorList>
    </citation>
    <scope>NUCLEOTIDE SEQUENCE [LARGE SCALE GENOMIC DNA]</scope>
    <source>
        <strain evidence="11">W744xW776</strain>
    </source>
</reference>
<comment type="subcellular location">
    <subcellularLocation>
        <location evidence="1">Cell membrane</location>
        <topology evidence="1">Multi-pass membrane protein</topology>
    </subcellularLocation>
</comment>
<evidence type="ECO:0000259" key="9">
    <source>
        <dbReference type="PROSITE" id="PS50893"/>
    </source>
</evidence>
<accession>A0ABX8V537</accession>
<evidence type="ECO:0000259" key="10">
    <source>
        <dbReference type="PROSITE" id="PS50929"/>
    </source>
</evidence>
<dbReference type="InterPro" id="IPR003593">
    <property type="entry name" value="AAA+_ATPase"/>
</dbReference>
<evidence type="ECO:0000313" key="12">
    <source>
        <dbReference type="Proteomes" id="UP000826014"/>
    </source>
</evidence>
<keyword evidence="6 7" id="KW-0472">Membrane</keyword>
<dbReference type="Proteomes" id="UP000826014">
    <property type="component" value="Chromosome"/>
</dbReference>
<evidence type="ECO:0000256" key="6">
    <source>
        <dbReference type="ARBA" id="ARBA00023136"/>
    </source>
</evidence>
<name>A0ABX8V537_9BACT</name>
<dbReference type="Pfam" id="PF00664">
    <property type="entry name" value="ABC_membrane"/>
    <property type="match status" value="1"/>
</dbReference>
<keyword evidence="2 7" id="KW-0812">Transmembrane</keyword>
<feature type="transmembrane region" description="Helical" evidence="7">
    <location>
        <begin position="307"/>
        <end position="328"/>
    </location>
</feature>
<evidence type="ECO:0000256" key="5">
    <source>
        <dbReference type="ARBA" id="ARBA00022989"/>
    </source>
</evidence>
<dbReference type="PANTHER" id="PTHR24221:SF654">
    <property type="entry name" value="ATP-BINDING CASSETTE SUB-FAMILY B MEMBER 6"/>
    <property type="match status" value="1"/>
</dbReference>
<dbReference type="SUPFAM" id="SSF52540">
    <property type="entry name" value="P-loop containing nucleoside triphosphate hydrolases"/>
    <property type="match status" value="1"/>
</dbReference>
<dbReference type="CDD" id="cd18552">
    <property type="entry name" value="ABC_6TM_MsbA_like"/>
    <property type="match status" value="1"/>
</dbReference>
<keyword evidence="3" id="KW-0547">Nucleotide-binding</keyword>
<dbReference type="InterPro" id="IPR017871">
    <property type="entry name" value="ABC_transporter-like_CS"/>
</dbReference>
<dbReference type="InterPro" id="IPR039421">
    <property type="entry name" value="Type_1_exporter"/>
</dbReference>
<dbReference type="PANTHER" id="PTHR24221">
    <property type="entry name" value="ATP-BINDING CASSETTE SUB-FAMILY B"/>
    <property type="match status" value="1"/>
</dbReference>
<evidence type="ECO:0000256" key="3">
    <source>
        <dbReference type="ARBA" id="ARBA00022741"/>
    </source>
</evidence>
<gene>
    <name evidence="11" type="ORF">RHABOEDO_000743</name>
</gene>
<dbReference type="InterPro" id="IPR011527">
    <property type="entry name" value="ABC1_TM_dom"/>
</dbReference>
<dbReference type="InterPro" id="IPR027417">
    <property type="entry name" value="P-loop_NTPase"/>
</dbReference>
<protein>
    <submittedName>
        <fullName evidence="11">Vitamin B12 import ATP-binding protein BtuD</fullName>
    </submittedName>
</protein>
<feature type="domain" description="ABC transporter" evidence="9">
    <location>
        <begin position="394"/>
        <end position="626"/>
    </location>
</feature>
<dbReference type="SUPFAM" id="SSF90123">
    <property type="entry name" value="ABC transporter transmembrane region"/>
    <property type="match status" value="1"/>
</dbReference>
<evidence type="ECO:0000256" key="2">
    <source>
        <dbReference type="ARBA" id="ARBA00022692"/>
    </source>
</evidence>
<dbReference type="Pfam" id="PF00005">
    <property type="entry name" value="ABC_tran"/>
    <property type="match status" value="1"/>
</dbReference>
<feature type="domain" description="ABC transmembrane type-1" evidence="10">
    <location>
        <begin position="100"/>
        <end position="360"/>
    </location>
</feature>
<keyword evidence="5 7" id="KW-1133">Transmembrane helix</keyword>
<dbReference type="SMART" id="SM00382">
    <property type="entry name" value="AAA"/>
    <property type="match status" value="1"/>
</dbReference>
<evidence type="ECO:0000256" key="7">
    <source>
        <dbReference type="SAM" id="Phobius"/>
    </source>
</evidence>
<evidence type="ECO:0000259" key="8">
    <source>
        <dbReference type="PROSITE" id="PS50222"/>
    </source>
</evidence>
<dbReference type="InterPro" id="IPR036640">
    <property type="entry name" value="ABC1_TM_sf"/>
</dbReference>
<dbReference type="Gene3D" id="3.40.50.300">
    <property type="entry name" value="P-loop containing nucleotide triphosphate hydrolases"/>
    <property type="match status" value="1"/>
</dbReference>
<dbReference type="PROSITE" id="PS00211">
    <property type="entry name" value="ABC_TRANSPORTER_1"/>
    <property type="match status" value="1"/>
</dbReference>
<evidence type="ECO:0000256" key="4">
    <source>
        <dbReference type="ARBA" id="ARBA00022840"/>
    </source>
</evidence>
<dbReference type="InterPro" id="IPR002048">
    <property type="entry name" value="EF_hand_dom"/>
</dbReference>
<dbReference type="Gene3D" id="1.20.1560.10">
    <property type="entry name" value="ABC transporter type 1, transmembrane domain"/>
    <property type="match status" value="1"/>
</dbReference>
<dbReference type="InterPro" id="IPR003439">
    <property type="entry name" value="ABC_transporter-like_ATP-bd"/>
</dbReference>
<evidence type="ECO:0000313" key="11">
    <source>
        <dbReference type="EMBL" id="QYF48560.1"/>
    </source>
</evidence>
<proteinExistence type="predicted"/>
<feature type="domain" description="EF-hand" evidence="8">
    <location>
        <begin position="62"/>
        <end position="97"/>
    </location>
</feature>
<feature type="transmembrane region" description="Helical" evidence="7">
    <location>
        <begin position="119"/>
        <end position="137"/>
    </location>
</feature>